<gene>
    <name evidence="2" type="ORF">FF011L_38940</name>
</gene>
<accession>A0A517MJP7</accession>
<dbReference type="EMBL" id="CP036262">
    <property type="protein sequence ID" value="QDS95109.1"/>
    <property type="molecule type" value="Genomic_DNA"/>
</dbReference>
<proteinExistence type="predicted"/>
<keyword evidence="3" id="KW-1185">Reference proteome</keyword>
<feature type="transmembrane region" description="Helical" evidence="1">
    <location>
        <begin position="89"/>
        <end position="113"/>
    </location>
</feature>
<name>A0A517MJP7_9BACT</name>
<dbReference type="Proteomes" id="UP000320672">
    <property type="component" value="Chromosome"/>
</dbReference>
<keyword evidence="1" id="KW-0812">Transmembrane</keyword>
<dbReference type="KEGG" id="rml:FF011L_38940"/>
<evidence type="ECO:0000313" key="3">
    <source>
        <dbReference type="Proteomes" id="UP000320672"/>
    </source>
</evidence>
<reference evidence="2 3" key="1">
    <citation type="submission" date="2019-02" db="EMBL/GenBank/DDBJ databases">
        <title>Deep-cultivation of Planctomycetes and their phenomic and genomic characterization uncovers novel biology.</title>
        <authorList>
            <person name="Wiegand S."/>
            <person name="Jogler M."/>
            <person name="Boedeker C."/>
            <person name="Pinto D."/>
            <person name="Vollmers J."/>
            <person name="Rivas-Marin E."/>
            <person name="Kohn T."/>
            <person name="Peeters S.H."/>
            <person name="Heuer A."/>
            <person name="Rast P."/>
            <person name="Oberbeckmann S."/>
            <person name="Bunk B."/>
            <person name="Jeske O."/>
            <person name="Meyerdierks A."/>
            <person name="Storesund J.E."/>
            <person name="Kallscheuer N."/>
            <person name="Luecker S."/>
            <person name="Lage O.M."/>
            <person name="Pohl T."/>
            <person name="Merkel B.J."/>
            <person name="Hornburger P."/>
            <person name="Mueller R.-W."/>
            <person name="Bruemmer F."/>
            <person name="Labrenz M."/>
            <person name="Spormann A.M."/>
            <person name="Op den Camp H."/>
            <person name="Overmann J."/>
            <person name="Amann R."/>
            <person name="Jetten M.S.M."/>
            <person name="Mascher T."/>
            <person name="Medema M.H."/>
            <person name="Devos D.P."/>
            <person name="Kaster A.-K."/>
            <person name="Ovreas L."/>
            <person name="Rohde M."/>
            <person name="Galperin M.Y."/>
            <person name="Jogler C."/>
        </authorList>
    </citation>
    <scope>NUCLEOTIDE SEQUENCE [LARGE SCALE GENOMIC DNA]</scope>
    <source>
        <strain evidence="2 3">FF011L</strain>
    </source>
</reference>
<protein>
    <submittedName>
        <fullName evidence="2">Uncharacterized protein</fullName>
    </submittedName>
</protein>
<sequence length="158" mass="17312">MPTLPDLRMTNPYSPPNSRIDEHREVSRYGMVSLGLCVFGALLTLPELWSNALHPLDNPIGNVMGIAIIVTTGLAAYAEWFPGTRIARLAVYALWVLAVVASVVIVRFVTSFVPVLTQSWAVENPGVIMGVVFSLSSFLYIGLLCRRRVISRLAANRG</sequence>
<feature type="transmembrane region" description="Helical" evidence="1">
    <location>
        <begin position="60"/>
        <end position="77"/>
    </location>
</feature>
<feature type="transmembrane region" description="Helical" evidence="1">
    <location>
        <begin position="125"/>
        <end position="145"/>
    </location>
</feature>
<evidence type="ECO:0000256" key="1">
    <source>
        <dbReference type="SAM" id="Phobius"/>
    </source>
</evidence>
<feature type="transmembrane region" description="Helical" evidence="1">
    <location>
        <begin position="29"/>
        <end position="48"/>
    </location>
</feature>
<evidence type="ECO:0000313" key="2">
    <source>
        <dbReference type="EMBL" id="QDS95109.1"/>
    </source>
</evidence>
<organism evidence="2 3">
    <name type="scientific">Roseimaritima multifibrata</name>
    <dbReference type="NCBI Taxonomy" id="1930274"/>
    <lineage>
        <taxon>Bacteria</taxon>
        <taxon>Pseudomonadati</taxon>
        <taxon>Planctomycetota</taxon>
        <taxon>Planctomycetia</taxon>
        <taxon>Pirellulales</taxon>
        <taxon>Pirellulaceae</taxon>
        <taxon>Roseimaritima</taxon>
    </lineage>
</organism>
<keyword evidence="1" id="KW-1133">Transmembrane helix</keyword>
<dbReference type="AlphaFoldDB" id="A0A517MJP7"/>
<keyword evidence="1" id="KW-0472">Membrane</keyword>